<dbReference type="EMBL" id="CP041217">
    <property type="protein sequence ID" value="QDH23001.1"/>
    <property type="molecule type" value="Genomic_DNA"/>
</dbReference>
<protein>
    <submittedName>
        <fullName evidence="2">Sugar ABC transporter substrate-binding protein</fullName>
    </submittedName>
</protein>
<accession>A0A4Y6V305</accession>
<name>A0A4Y6V305_SACBS</name>
<dbReference type="OrthoDB" id="2507686at2"/>
<dbReference type="InterPro" id="IPR006059">
    <property type="entry name" value="SBP"/>
</dbReference>
<keyword evidence="1" id="KW-0732">Signal</keyword>
<dbReference type="PROSITE" id="PS51257">
    <property type="entry name" value="PROKAR_LIPOPROTEIN"/>
    <property type="match status" value="1"/>
</dbReference>
<dbReference type="SUPFAM" id="SSF53850">
    <property type="entry name" value="Periplasmic binding protein-like II"/>
    <property type="match status" value="1"/>
</dbReference>
<dbReference type="RefSeq" id="WP_141449538.1">
    <property type="nucleotide sequence ID" value="NZ_CP041217.1"/>
</dbReference>
<evidence type="ECO:0000313" key="2">
    <source>
        <dbReference type="EMBL" id="QDH23001.1"/>
    </source>
</evidence>
<dbReference type="KEGG" id="saca:FFV09_20375"/>
<dbReference type="InterPro" id="IPR050490">
    <property type="entry name" value="Bact_solute-bd_prot1"/>
</dbReference>
<dbReference type="AlphaFoldDB" id="A0A4Y6V305"/>
<reference evidence="2 3" key="1">
    <citation type="submission" date="2019-06" db="EMBL/GenBank/DDBJ databases">
        <title>Saccharibacillus brassicae sp. nov., an endophytic bacterium isolated from Chinese cabbage seeds (Brassica pekinensis).</title>
        <authorList>
            <person name="Jiang L."/>
            <person name="Lee J."/>
            <person name="Kim S.W."/>
        </authorList>
    </citation>
    <scope>NUCLEOTIDE SEQUENCE [LARGE SCALE GENOMIC DNA]</scope>
    <source>
        <strain evidence="3">KCTC 43072 / ATSA2</strain>
    </source>
</reference>
<feature type="signal peptide" evidence="1">
    <location>
        <begin position="1"/>
        <end position="29"/>
    </location>
</feature>
<dbReference type="CDD" id="cd13585">
    <property type="entry name" value="PBP2_TMBP_like"/>
    <property type="match status" value="1"/>
</dbReference>
<dbReference type="Pfam" id="PF13416">
    <property type="entry name" value="SBP_bac_8"/>
    <property type="match status" value="1"/>
</dbReference>
<dbReference type="PANTHER" id="PTHR43649:SF12">
    <property type="entry name" value="DIACETYLCHITOBIOSE BINDING PROTEIN DASA"/>
    <property type="match status" value="1"/>
</dbReference>
<evidence type="ECO:0000256" key="1">
    <source>
        <dbReference type="SAM" id="SignalP"/>
    </source>
</evidence>
<dbReference type="Gene3D" id="3.40.190.10">
    <property type="entry name" value="Periplasmic binding protein-like II"/>
    <property type="match status" value="2"/>
</dbReference>
<sequence>MTRSKTGGALLAATLAITLLSGCGGGGSAAPAKNGDAPKANETVTLDVWASLDPSTAQGKEIQAQVKTFNEQNKDVQVKLQVISYDAMHQKLIAAVAAGDAPDLTWGLGEWFGELNQMNALPDLTSYVDQWADKDKLYPNVMQGLKVDGKIKALPNYIGIRALLYHEKMLKEAGYDAPPKTWDELIAMGPAIKAKSGKDAFGIAGSGVRAPQELMMYLAQNGVALAEDQGGGKYKNTWEQNPEQLKKAAEVFQFYKDLNDQGIINANAKTWGWEEEDQGFVLSQYAMVVNGSWIEGRTSENPEGMQDVKIAAPPYKKTPATFMEIAPLYLFNSEHLDSTWKFASFLMSKDYQSKVNPSSAPRSDAISGAWGEQFMALTSQGVNFPPVSLGGITRAMEDSLARLMLKGDSTEATAVWLSQSINEALKASGQLSES</sequence>
<keyword evidence="3" id="KW-1185">Reference proteome</keyword>
<evidence type="ECO:0000313" key="3">
    <source>
        <dbReference type="Proteomes" id="UP000316968"/>
    </source>
</evidence>
<dbReference type="PANTHER" id="PTHR43649">
    <property type="entry name" value="ARABINOSE-BINDING PROTEIN-RELATED"/>
    <property type="match status" value="1"/>
</dbReference>
<dbReference type="Proteomes" id="UP000316968">
    <property type="component" value="Chromosome"/>
</dbReference>
<feature type="chain" id="PRO_5021195631" evidence="1">
    <location>
        <begin position="30"/>
        <end position="434"/>
    </location>
</feature>
<proteinExistence type="predicted"/>
<organism evidence="2 3">
    <name type="scientific">Saccharibacillus brassicae</name>
    <dbReference type="NCBI Taxonomy" id="2583377"/>
    <lineage>
        <taxon>Bacteria</taxon>
        <taxon>Bacillati</taxon>
        <taxon>Bacillota</taxon>
        <taxon>Bacilli</taxon>
        <taxon>Bacillales</taxon>
        <taxon>Paenibacillaceae</taxon>
        <taxon>Saccharibacillus</taxon>
    </lineage>
</organism>
<gene>
    <name evidence="2" type="ORF">FFV09_20375</name>
</gene>